<name>A0A3S5AY67_9PLAT</name>
<comment type="similarity">
    <text evidence="3">Belongs to the Nudix hydrolase family.</text>
</comment>
<keyword evidence="9" id="KW-1185">Reference proteome</keyword>
<keyword evidence="4" id="KW-0479">Metal-binding</keyword>
<proteinExistence type="inferred from homology"/>
<dbReference type="GO" id="GO:0046872">
    <property type="term" value="F:metal ion binding"/>
    <property type="evidence" value="ECO:0007669"/>
    <property type="project" value="UniProtKB-KW"/>
</dbReference>
<keyword evidence="7" id="KW-0464">Manganese</keyword>
<gene>
    <name evidence="8" type="ORF">PXEA_LOCUS24962</name>
</gene>
<dbReference type="GO" id="GO:0005739">
    <property type="term" value="C:mitochondrion"/>
    <property type="evidence" value="ECO:0007669"/>
    <property type="project" value="TreeGrafter"/>
</dbReference>
<dbReference type="Gene3D" id="3.90.79.10">
    <property type="entry name" value="Nucleoside Triphosphate Pyrophosphohydrolase"/>
    <property type="match status" value="1"/>
</dbReference>
<evidence type="ECO:0000313" key="9">
    <source>
        <dbReference type="Proteomes" id="UP000784294"/>
    </source>
</evidence>
<evidence type="ECO:0000313" key="8">
    <source>
        <dbReference type="EMBL" id="VEL31522.1"/>
    </source>
</evidence>
<organism evidence="8 9">
    <name type="scientific">Protopolystoma xenopodis</name>
    <dbReference type="NCBI Taxonomy" id="117903"/>
    <lineage>
        <taxon>Eukaryota</taxon>
        <taxon>Metazoa</taxon>
        <taxon>Spiralia</taxon>
        <taxon>Lophotrochozoa</taxon>
        <taxon>Platyhelminthes</taxon>
        <taxon>Monogenea</taxon>
        <taxon>Polyopisthocotylea</taxon>
        <taxon>Polystomatidea</taxon>
        <taxon>Polystomatidae</taxon>
        <taxon>Protopolystoma</taxon>
    </lineage>
</organism>
<protein>
    <recommendedName>
        <fullName evidence="10">Nudix hydrolase domain-containing protein</fullName>
    </recommendedName>
</protein>
<dbReference type="GO" id="GO:0016818">
    <property type="term" value="F:hydrolase activity, acting on acid anhydrides, in phosphorus-containing anhydrides"/>
    <property type="evidence" value="ECO:0007669"/>
    <property type="project" value="InterPro"/>
</dbReference>
<comment type="cofactor">
    <cofactor evidence="2">
        <name>Mg(2+)</name>
        <dbReference type="ChEBI" id="CHEBI:18420"/>
    </cofactor>
</comment>
<comment type="cofactor">
    <cofactor evidence="1">
        <name>Mn(2+)</name>
        <dbReference type="ChEBI" id="CHEBI:29035"/>
    </cofactor>
</comment>
<keyword evidence="5" id="KW-0378">Hydrolase</keyword>
<evidence type="ECO:0000256" key="7">
    <source>
        <dbReference type="ARBA" id="ARBA00023211"/>
    </source>
</evidence>
<keyword evidence="6" id="KW-0460">Magnesium</keyword>
<comment type="caution">
    <text evidence="8">The sequence shown here is derived from an EMBL/GenBank/DDBJ whole genome shotgun (WGS) entry which is preliminary data.</text>
</comment>
<sequence length="289" mass="32743">MANESDSLPASQALRICAVRELFEETGILLACDKSDESKPPHLLACLLSHSDCKAWRKRVQEKAGSLALLYGELGLKLPLSALEEWSNWLTPAHNKKRFDTIFYYAGISGLKYLNGGSSSVISEPSEEVHSLYLDSPAAFLSHNPNDEGPVFMSTTKSPLMPPQAYELCRVIRFPHVAQLTRFARQRASFGCRRWNCVLAYAKCNKTNDSLVPMYLLPGDKRYKDAHEFSEEHGETITLTGDWQSDSHLNRLLIMRKQYPGLWWKSNIFDLGHVLPVTLEEFTMNYAQN</sequence>
<dbReference type="OrthoDB" id="1695362at2759"/>
<evidence type="ECO:0000256" key="3">
    <source>
        <dbReference type="ARBA" id="ARBA00005582"/>
    </source>
</evidence>
<dbReference type="EMBL" id="CAAALY010123399">
    <property type="protein sequence ID" value="VEL31522.1"/>
    <property type="molecule type" value="Genomic_DNA"/>
</dbReference>
<evidence type="ECO:0000256" key="2">
    <source>
        <dbReference type="ARBA" id="ARBA00001946"/>
    </source>
</evidence>
<evidence type="ECO:0000256" key="5">
    <source>
        <dbReference type="ARBA" id="ARBA00022801"/>
    </source>
</evidence>
<evidence type="ECO:0008006" key="10">
    <source>
        <dbReference type="Google" id="ProtNLM"/>
    </source>
</evidence>
<dbReference type="PANTHER" id="PTHR12318">
    <property type="entry name" value="TESTOSTERONE-REGULATED PROTEIN RP2"/>
    <property type="match status" value="1"/>
</dbReference>
<evidence type="ECO:0000256" key="6">
    <source>
        <dbReference type="ARBA" id="ARBA00022842"/>
    </source>
</evidence>
<reference evidence="8" key="1">
    <citation type="submission" date="2018-11" db="EMBL/GenBank/DDBJ databases">
        <authorList>
            <consortium name="Pathogen Informatics"/>
        </authorList>
    </citation>
    <scope>NUCLEOTIDE SEQUENCE</scope>
</reference>
<dbReference type="PANTHER" id="PTHR12318:SF0">
    <property type="entry name" value="ACYL-COENZYME A DIPHOSPHATASE NUDT19"/>
    <property type="match status" value="1"/>
</dbReference>
<dbReference type="Proteomes" id="UP000784294">
    <property type="component" value="Unassembled WGS sequence"/>
</dbReference>
<dbReference type="InterPro" id="IPR039121">
    <property type="entry name" value="NUDT19"/>
</dbReference>
<evidence type="ECO:0000256" key="4">
    <source>
        <dbReference type="ARBA" id="ARBA00022723"/>
    </source>
</evidence>
<accession>A0A3S5AY67</accession>
<evidence type="ECO:0000256" key="1">
    <source>
        <dbReference type="ARBA" id="ARBA00001936"/>
    </source>
</evidence>
<dbReference type="AlphaFoldDB" id="A0A3S5AY67"/>